<evidence type="ECO:0000256" key="2">
    <source>
        <dbReference type="ARBA" id="ARBA00012669"/>
    </source>
</evidence>
<comment type="similarity">
    <text evidence="10">Belongs to the quinolinate synthase family. Type 3 subfamily.</text>
</comment>
<dbReference type="InterPro" id="IPR003473">
    <property type="entry name" value="NadA"/>
</dbReference>
<dbReference type="InterPro" id="IPR023515">
    <property type="entry name" value="Quinolinate_synth_A_type3"/>
</dbReference>
<comment type="subcellular location">
    <subcellularLocation>
        <location evidence="10">Cytoplasm</location>
    </subcellularLocation>
</comment>
<organism evidence="11 12">
    <name type="scientific">Desulfofarcimen acetoxidans (strain ATCC 49208 / DSM 771 / KCTC 5769 / VKM B-1644 / 5575)</name>
    <name type="common">Desulfotomaculum acetoxidans</name>
    <dbReference type="NCBI Taxonomy" id="485916"/>
    <lineage>
        <taxon>Bacteria</taxon>
        <taxon>Bacillati</taxon>
        <taxon>Bacillota</taxon>
        <taxon>Clostridia</taxon>
        <taxon>Eubacteriales</taxon>
        <taxon>Peptococcaceae</taxon>
        <taxon>Desulfofarcimen</taxon>
    </lineage>
</organism>
<dbReference type="UniPathway" id="UPA00253">
    <property type="reaction ID" value="UER00327"/>
</dbReference>
<feature type="binding site" evidence="10">
    <location>
        <position position="261"/>
    </location>
    <ligand>
        <name>iminosuccinate</name>
        <dbReference type="ChEBI" id="CHEBI:77875"/>
    </ligand>
</feature>
<dbReference type="KEGG" id="dae:Dtox_2253"/>
<dbReference type="Proteomes" id="UP000002217">
    <property type="component" value="Chromosome"/>
</dbReference>
<dbReference type="NCBIfam" id="TIGR00550">
    <property type="entry name" value="nadA"/>
    <property type="match status" value="1"/>
</dbReference>
<protein>
    <recommendedName>
        <fullName evidence="2 10">Quinolinate synthase</fullName>
        <ecNumber evidence="2 10">2.5.1.72</ecNumber>
    </recommendedName>
</protein>
<dbReference type="PANTHER" id="PTHR30573">
    <property type="entry name" value="QUINOLINATE SYNTHETASE A"/>
    <property type="match status" value="1"/>
</dbReference>
<evidence type="ECO:0000256" key="3">
    <source>
        <dbReference type="ARBA" id="ARBA00022485"/>
    </source>
</evidence>
<dbReference type="GO" id="GO:0046872">
    <property type="term" value="F:metal ion binding"/>
    <property type="evidence" value="ECO:0007669"/>
    <property type="project" value="UniProtKB-KW"/>
</dbReference>
<dbReference type="STRING" id="485916.Dtox_2253"/>
<dbReference type="PANTHER" id="PTHR30573:SF0">
    <property type="entry name" value="QUINOLINATE SYNTHASE, CHLOROPLASTIC"/>
    <property type="match status" value="1"/>
</dbReference>
<feature type="binding site" evidence="10">
    <location>
        <position position="308"/>
    </location>
    <ligand>
        <name>[4Fe-4S] cluster</name>
        <dbReference type="ChEBI" id="CHEBI:49883"/>
    </ligand>
</feature>
<reference evidence="11 12" key="1">
    <citation type="journal article" date="2009" name="Stand. Genomic Sci.">
        <title>Complete genome sequence of Desulfotomaculum acetoxidans type strain (5575).</title>
        <authorList>
            <person name="Spring S."/>
            <person name="Lapidus A."/>
            <person name="Schroder M."/>
            <person name="Gleim D."/>
            <person name="Sims D."/>
            <person name="Meincke L."/>
            <person name="Glavina Del Rio T."/>
            <person name="Tice H."/>
            <person name="Copeland A."/>
            <person name="Cheng J.F."/>
            <person name="Lucas S."/>
            <person name="Chen F."/>
            <person name="Nolan M."/>
            <person name="Bruce D."/>
            <person name="Goodwin L."/>
            <person name="Pitluck S."/>
            <person name="Ivanova N."/>
            <person name="Mavromatis K."/>
            <person name="Mikhailova N."/>
            <person name="Pati A."/>
            <person name="Chen A."/>
            <person name="Palaniappan K."/>
            <person name="Land M."/>
            <person name="Hauser L."/>
            <person name="Chang Y.J."/>
            <person name="Jeffries C.D."/>
            <person name="Chain P."/>
            <person name="Saunders E."/>
            <person name="Brettin T."/>
            <person name="Detter J.C."/>
            <person name="Goker M."/>
            <person name="Bristow J."/>
            <person name="Eisen J.A."/>
            <person name="Markowitz V."/>
            <person name="Hugenholtz P."/>
            <person name="Kyrpides N.C."/>
            <person name="Klenk H.P."/>
            <person name="Han C."/>
        </authorList>
    </citation>
    <scope>NUCLEOTIDE SEQUENCE [LARGE SCALE GENOMIC DNA]</scope>
    <source>
        <strain evidence="12">ATCC 49208 / DSM 771 / VKM B-1644</strain>
    </source>
</reference>
<comment type="function">
    <text evidence="10">Catalyzes the condensation of iminoaspartate with dihydroxyacetone phosphate to form quinolinate.</text>
</comment>
<accession>C8VZT9</accession>
<feature type="binding site" evidence="10">
    <location>
        <position position="55"/>
    </location>
    <ligand>
        <name>iminosuccinate</name>
        <dbReference type="ChEBI" id="CHEBI:77875"/>
    </ligand>
</feature>
<dbReference type="EC" id="2.5.1.72" evidence="2 10"/>
<dbReference type="HOGENOM" id="CLU_047382_2_0_9"/>
<feature type="binding site" evidence="10">
    <location>
        <position position="218"/>
    </location>
    <ligand>
        <name>[4Fe-4S] cluster</name>
        <dbReference type="ChEBI" id="CHEBI:49883"/>
    </ligand>
</feature>
<dbReference type="eggNOG" id="COG0379">
    <property type="taxonomic scope" value="Bacteria"/>
</dbReference>
<keyword evidence="12" id="KW-1185">Reference proteome</keyword>
<proteinExistence type="inferred from homology"/>
<dbReference type="Pfam" id="PF02445">
    <property type="entry name" value="NadA"/>
    <property type="match status" value="1"/>
</dbReference>
<dbReference type="GO" id="GO:0051539">
    <property type="term" value="F:4 iron, 4 sulfur cluster binding"/>
    <property type="evidence" value="ECO:0007669"/>
    <property type="project" value="UniProtKB-KW"/>
</dbReference>
<dbReference type="OrthoDB" id="9801204at2"/>
<sequence length="356" mass="39330">MPASLDINLYKTLNSVELDRKILSAKEKLGSELLILGHHYMSKDVLKFADFKGDSFRLSQQAAESKAKYIVFGGVFFMAETADILTSEEQTVILPDLQAGCAMADMADANAINDCWYFLQNNFPGEVIPIVYINSSAELKAFCGKNGGTVCTSSSADRALRWAFEQGKRVLFFPDEHLGRNTGKKLGLSEDSMAVWDRQNKTLSGNAHARLFLWNGFCPIHLKFTEEHIQKVRNNYPGINVIVHPECSNHLVKLADSSGSTEHIAKVIAESPAGSQWAVGTEINMVQHLAEKHTDKLIIPLSETVEPCMDMSKIGRENLLWCLENLLGGNIVNQVKLTAQTASGAKLALDRMLSIK</sequence>
<evidence type="ECO:0000256" key="8">
    <source>
        <dbReference type="ARBA" id="ARBA00023004"/>
    </source>
</evidence>
<keyword evidence="3 10" id="KW-0004">4Fe-4S</keyword>
<evidence type="ECO:0000256" key="1">
    <source>
        <dbReference type="ARBA" id="ARBA00005065"/>
    </source>
</evidence>
<feature type="binding site" evidence="10">
    <location>
        <position position="153"/>
    </location>
    <ligand>
        <name>iminosuccinate</name>
        <dbReference type="ChEBI" id="CHEBI:77875"/>
    </ligand>
</feature>
<feature type="binding site" evidence="10">
    <location>
        <begin position="132"/>
        <end position="134"/>
    </location>
    <ligand>
        <name>iminosuccinate</name>
        <dbReference type="ChEBI" id="CHEBI:77875"/>
    </ligand>
</feature>
<feature type="binding site" evidence="10">
    <location>
        <begin position="244"/>
        <end position="246"/>
    </location>
    <ligand>
        <name>iminosuccinate</name>
        <dbReference type="ChEBI" id="CHEBI:77875"/>
    </ligand>
</feature>
<feature type="binding site" evidence="10">
    <location>
        <position position="101"/>
    </location>
    <ligand>
        <name>[4Fe-4S] cluster</name>
        <dbReference type="ChEBI" id="CHEBI:49883"/>
    </ligand>
</feature>
<keyword evidence="9 10" id="KW-0411">Iron-sulfur</keyword>
<evidence type="ECO:0000313" key="11">
    <source>
        <dbReference type="EMBL" id="ACV63067.1"/>
    </source>
</evidence>
<feature type="binding site" evidence="10">
    <location>
        <position position="38"/>
    </location>
    <ligand>
        <name>iminosuccinate</name>
        <dbReference type="ChEBI" id="CHEBI:77875"/>
    </ligand>
</feature>
<dbReference type="GO" id="GO:0008987">
    <property type="term" value="F:quinolinate synthetase A activity"/>
    <property type="evidence" value="ECO:0007669"/>
    <property type="project" value="UniProtKB-UniRule"/>
</dbReference>
<evidence type="ECO:0000256" key="5">
    <source>
        <dbReference type="ARBA" id="ARBA00022642"/>
    </source>
</evidence>
<dbReference type="RefSeq" id="WP_015757768.1">
    <property type="nucleotide sequence ID" value="NC_013216.1"/>
</dbReference>
<keyword evidence="5 10" id="KW-0662">Pyridine nucleotide biosynthesis</keyword>
<dbReference type="EMBL" id="CP001720">
    <property type="protein sequence ID" value="ACV63067.1"/>
    <property type="molecule type" value="Genomic_DNA"/>
</dbReference>
<name>C8VZT9_DESAS</name>
<evidence type="ECO:0000256" key="6">
    <source>
        <dbReference type="ARBA" id="ARBA00022679"/>
    </source>
</evidence>
<dbReference type="Gene3D" id="3.40.50.10800">
    <property type="entry name" value="NadA-like"/>
    <property type="match status" value="3"/>
</dbReference>
<evidence type="ECO:0000256" key="9">
    <source>
        <dbReference type="ARBA" id="ARBA00023014"/>
    </source>
</evidence>
<keyword evidence="4 10" id="KW-0963">Cytoplasm</keyword>
<dbReference type="AlphaFoldDB" id="C8VZT9"/>
<keyword evidence="7 10" id="KW-0479">Metal-binding</keyword>
<gene>
    <name evidence="10" type="primary">nadA</name>
    <name evidence="11" type="ordered locus">Dtox_2253</name>
</gene>
<dbReference type="HAMAP" id="MF_00569">
    <property type="entry name" value="NadA_type3"/>
    <property type="match status" value="1"/>
</dbReference>
<evidence type="ECO:0000256" key="10">
    <source>
        <dbReference type="HAMAP-Rule" id="MF_00569"/>
    </source>
</evidence>
<dbReference type="NCBIfam" id="NF006883">
    <property type="entry name" value="PRK09375.2-4"/>
    <property type="match status" value="1"/>
</dbReference>
<dbReference type="GO" id="GO:0034628">
    <property type="term" value="P:'de novo' NAD+ biosynthetic process from L-aspartate"/>
    <property type="evidence" value="ECO:0007669"/>
    <property type="project" value="TreeGrafter"/>
</dbReference>
<evidence type="ECO:0000256" key="4">
    <source>
        <dbReference type="ARBA" id="ARBA00022490"/>
    </source>
</evidence>
<dbReference type="SUPFAM" id="SSF142754">
    <property type="entry name" value="NadA-like"/>
    <property type="match status" value="1"/>
</dbReference>
<keyword evidence="8 10" id="KW-0408">Iron</keyword>
<comment type="pathway">
    <text evidence="1 10">Cofactor biosynthesis; NAD(+) biosynthesis; quinolinate from iminoaspartate: step 1/1.</text>
</comment>
<keyword evidence="6 10" id="KW-0808">Transferase</keyword>
<comment type="cofactor">
    <cofactor evidence="10">
        <name>[4Fe-4S] cluster</name>
        <dbReference type="ChEBI" id="CHEBI:49883"/>
    </cofactor>
    <text evidence="10">Binds 1 [4Fe-4S] cluster per subunit.</text>
</comment>
<evidence type="ECO:0000313" key="12">
    <source>
        <dbReference type="Proteomes" id="UP000002217"/>
    </source>
</evidence>
<dbReference type="GO" id="GO:0005829">
    <property type="term" value="C:cytosol"/>
    <property type="evidence" value="ECO:0007669"/>
    <property type="project" value="TreeGrafter"/>
</dbReference>
<dbReference type="InterPro" id="IPR036094">
    <property type="entry name" value="NadA_sf"/>
</dbReference>
<comment type="catalytic activity">
    <reaction evidence="10">
        <text>iminosuccinate + dihydroxyacetone phosphate = quinolinate + phosphate + 2 H2O + H(+)</text>
        <dbReference type="Rhea" id="RHEA:25888"/>
        <dbReference type="ChEBI" id="CHEBI:15377"/>
        <dbReference type="ChEBI" id="CHEBI:15378"/>
        <dbReference type="ChEBI" id="CHEBI:29959"/>
        <dbReference type="ChEBI" id="CHEBI:43474"/>
        <dbReference type="ChEBI" id="CHEBI:57642"/>
        <dbReference type="ChEBI" id="CHEBI:77875"/>
        <dbReference type="EC" id="2.5.1.72"/>
    </reaction>
</comment>
<evidence type="ECO:0000256" key="7">
    <source>
        <dbReference type="ARBA" id="ARBA00022723"/>
    </source>
</evidence>